<dbReference type="Proteomes" id="UP000014975">
    <property type="component" value="Unassembled WGS sequence"/>
</dbReference>
<dbReference type="AlphaFoldDB" id="S7UE77"/>
<dbReference type="PATRIC" id="fig|1121439.3.peg.2644"/>
<dbReference type="EMBL" id="ATHI01000031">
    <property type="protein sequence ID" value="EPR30538.1"/>
    <property type="molecule type" value="Genomic_DNA"/>
</dbReference>
<feature type="signal peptide" evidence="1">
    <location>
        <begin position="1"/>
        <end position="26"/>
    </location>
</feature>
<keyword evidence="4" id="KW-1185">Reference proteome</keyword>
<dbReference type="InterPro" id="IPR013424">
    <property type="entry name" value="Ice-binding_C"/>
</dbReference>
<protein>
    <submittedName>
        <fullName evidence="3">PEP motif putative anchor domain protein</fullName>
    </submittedName>
</protein>
<comment type="caution">
    <text evidence="3">The sequence shown here is derived from an EMBL/GenBank/DDBJ whole genome shotgun (WGS) entry which is preliminary data.</text>
</comment>
<dbReference type="Pfam" id="PF07589">
    <property type="entry name" value="PEP-CTERM"/>
    <property type="match status" value="1"/>
</dbReference>
<evidence type="ECO:0000259" key="2">
    <source>
        <dbReference type="Pfam" id="PF07589"/>
    </source>
</evidence>
<organism evidence="3 4">
    <name type="scientific">Alkalidesulfovibrio alkalitolerans DSM 16529</name>
    <dbReference type="NCBI Taxonomy" id="1121439"/>
    <lineage>
        <taxon>Bacteria</taxon>
        <taxon>Pseudomonadati</taxon>
        <taxon>Thermodesulfobacteriota</taxon>
        <taxon>Desulfovibrionia</taxon>
        <taxon>Desulfovibrionales</taxon>
        <taxon>Desulfovibrionaceae</taxon>
        <taxon>Alkalidesulfovibrio</taxon>
    </lineage>
</organism>
<feature type="domain" description="Ice-binding protein C-terminal" evidence="2">
    <location>
        <begin position="200"/>
        <end position="223"/>
    </location>
</feature>
<accession>S7UE77</accession>
<keyword evidence="1" id="KW-0732">Signal</keyword>
<sequence length="228" mass="24572">MRNKRMFISLLLAAVLALAIQGAAFAASILYIEYNDVYTEDSVAPGGATPWLTALFADQPAGGVLLTLAAPNLLSGEFVANWYFNFNPEKDLEALVFTHVDGVMPITSKDFTSEDALIAGMGLRMDVNVPYPNPPSKRFADDMLSKILITGLSDLTADDFNFRIEKHDALFISVAHIRGTGEGNEFSAWVKGYDPPPPPAVPEPATLFLALSGLGAAALARKRGARRN</sequence>
<dbReference type="OrthoDB" id="5959581at2"/>
<evidence type="ECO:0000313" key="3">
    <source>
        <dbReference type="EMBL" id="EPR30538.1"/>
    </source>
</evidence>
<dbReference type="NCBIfam" id="TIGR02595">
    <property type="entry name" value="PEP_CTERM"/>
    <property type="match status" value="1"/>
</dbReference>
<feature type="chain" id="PRO_5004557542" evidence="1">
    <location>
        <begin position="27"/>
        <end position="228"/>
    </location>
</feature>
<reference evidence="3 4" key="1">
    <citation type="journal article" date="2013" name="Genome Announc.">
        <title>Draft genome sequences for three mercury-methylating, sulfate-reducing bacteria.</title>
        <authorList>
            <person name="Brown S.D."/>
            <person name="Hurt R.A.Jr."/>
            <person name="Gilmour C.C."/>
            <person name="Elias D.A."/>
        </authorList>
    </citation>
    <scope>NUCLEOTIDE SEQUENCE [LARGE SCALE GENOMIC DNA]</scope>
    <source>
        <strain evidence="3 4">DSM 16529</strain>
    </source>
</reference>
<proteinExistence type="predicted"/>
<evidence type="ECO:0000256" key="1">
    <source>
        <dbReference type="SAM" id="SignalP"/>
    </source>
</evidence>
<gene>
    <name evidence="3" type="ORF">dsat_1260</name>
</gene>
<name>S7UE77_9BACT</name>
<dbReference type="RefSeq" id="WP_020887957.1">
    <property type="nucleotide sequence ID" value="NZ_ATHI01000031.1"/>
</dbReference>
<evidence type="ECO:0000313" key="4">
    <source>
        <dbReference type="Proteomes" id="UP000014975"/>
    </source>
</evidence>
<dbReference type="eggNOG" id="ENOG50318SX">
    <property type="taxonomic scope" value="Bacteria"/>
</dbReference>